<dbReference type="GO" id="GO:0006221">
    <property type="term" value="P:pyrimidine nucleotide biosynthetic process"/>
    <property type="evidence" value="ECO:0007669"/>
    <property type="project" value="InterPro"/>
</dbReference>
<dbReference type="Gene3D" id="3.40.50.300">
    <property type="entry name" value="P-loop containing nucleotide triphosphate hydrolases"/>
    <property type="match status" value="1"/>
</dbReference>
<evidence type="ECO:0000256" key="5">
    <source>
        <dbReference type="ARBA" id="ARBA00048116"/>
    </source>
</evidence>
<comment type="catalytic activity">
    <reaction evidence="5">
        <text>UMP + ATP = UDP + ADP</text>
        <dbReference type="Rhea" id="RHEA:24400"/>
        <dbReference type="ChEBI" id="CHEBI:30616"/>
        <dbReference type="ChEBI" id="CHEBI:57865"/>
        <dbReference type="ChEBI" id="CHEBI:58223"/>
        <dbReference type="ChEBI" id="CHEBI:456216"/>
        <dbReference type="EC" id="2.7.4.14"/>
    </reaction>
</comment>
<reference evidence="7 8" key="3">
    <citation type="journal article" date="2016" name="Sci. Rep.">
        <title>Genome-wide diversity and gene expression profiling of Babesia microti isolates identify polymorphic genes that mediate host-pathogen interactions.</title>
        <authorList>
            <person name="Silva J.C."/>
            <person name="Cornillot E."/>
            <person name="McCracken C."/>
            <person name="Usmani-Brown S."/>
            <person name="Dwivedi A."/>
            <person name="Ifeonu O.O."/>
            <person name="Crabtree J."/>
            <person name="Gotia H.T."/>
            <person name="Virji A.Z."/>
            <person name="Reynes C."/>
            <person name="Colinge J."/>
            <person name="Kumar V."/>
            <person name="Lawres L."/>
            <person name="Pazzi J.E."/>
            <person name="Pablo J.V."/>
            <person name="Hung C."/>
            <person name="Brancato J."/>
            <person name="Kumari P."/>
            <person name="Orvis J."/>
            <person name="Tretina K."/>
            <person name="Chibucos M."/>
            <person name="Ott S."/>
            <person name="Sadzewicz L."/>
            <person name="Sengamalay N."/>
            <person name="Shetty A.C."/>
            <person name="Su Q."/>
            <person name="Tallon L."/>
            <person name="Fraser C.M."/>
            <person name="Frutos R."/>
            <person name="Molina D.M."/>
            <person name="Krause P.J."/>
            <person name="Ben Mamoun C."/>
        </authorList>
    </citation>
    <scope>NUCLEOTIDE SEQUENCE [LARGE SCALE GENOMIC DNA]</scope>
    <source>
        <strain evidence="7 8">RI</strain>
    </source>
</reference>
<dbReference type="KEGG" id="bmic:BMR1_03g02030"/>
<dbReference type="InterPro" id="IPR027417">
    <property type="entry name" value="P-loop_NTPase"/>
</dbReference>
<dbReference type="OrthoDB" id="442176at2759"/>
<dbReference type="EMBL" id="LN871598">
    <property type="protein sequence ID" value="SJK86413.1"/>
    <property type="molecule type" value="Genomic_DNA"/>
</dbReference>
<dbReference type="EC" id="2.7.4.6" evidence="7"/>
<dbReference type="NCBIfam" id="TIGR01359">
    <property type="entry name" value="UMP_CMP_kin_fam"/>
    <property type="match status" value="1"/>
</dbReference>
<evidence type="ECO:0000256" key="6">
    <source>
        <dbReference type="RuleBase" id="RU003330"/>
    </source>
</evidence>
<dbReference type="HAMAP" id="MF_00235">
    <property type="entry name" value="Adenylate_kinase_Adk"/>
    <property type="match status" value="1"/>
</dbReference>
<dbReference type="GO" id="GO:0033862">
    <property type="term" value="F:UMP kinase activity"/>
    <property type="evidence" value="ECO:0007669"/>
    <property type="project" value="RHEA"/>
</dbReference>
<dbReference type="InterPro" id="IPR006266">
    <property type="entry name" value="UMP_CMP_kinase"/>
</dbReference>
<protein>
    <submittedName>
        <fullName evidence="7">Adenylate kinase</fullName>
        <ecNumber evidence="7">2.7.4.14</ecNumber>
        <ecNumber evidence="7">2.7.4.6</ecNumber>
    </submittedName>
</protein>
<dbReference type="GO" id="GO:0006207">
    <property type="term" value="P:'de novo' pyrimidine nucleobase biosynthetic process"/>
    <property type="evidence" value="ECO:0007669"/>
    <property type="project" value="InterPro"/>
</dbReference>
<dbReference type="GO" id="GO:0005524">
    <property type="term" value="F:ATP binding"/>
    <property type="evidence" value="ECO:0007669"/>
    <property type="project" value="UniProtKB-KW"/>
</dbReference>
<comment type="similarity">
    <text evidence="6">Belongs to the adenylate kinase family.</text>
</comment>
<keyword evidence="2" id="KW-0547">Nucleotide-binding</keyword>
<evidence type="ECO:0000313" key="7">
    <source>
        <dbReference type="EMBL" id="SJK86413.1"/>
    </source>
</evidence>
<gene>
    <name evidence="7" type="ORF">BMR1_03g02030</name>
</gene>
<keyword evidence="1 6" id="KW-0808">Transferase</keyword>
<dbReference type="EC" id="2.7.4.14" evidence="7"/>
<evidence type="ECO:0000256" key="1">
    <source>
        <dbReference type="ARBA" id="ARBA00022679"/>
    </source>
</evidence>
<keyword evidence="8" id="KW-1185">Reference proteome</keyword>
<dbReference type="GeneID" id="24425047"/>
<dbReference type="InterPro" id="IPR000850">
    <property type="entry name" value="Adenylat/UMP-CMP_kin"/>
</dbReference>
<dbReference type="Proteomes" id="UP000002899">
    <property type="component" value="Chromosome III"/>
</dbReference>
<dbReference type="PRINTS" id="PR00094">
    <property type="entry name" value="ADENYLTKNASE"/>
</dbReference>
<evidence type="ECO:0000313" key="8">
    <source>
        <dbReference type="Proteomes" id="UP000002899"/>
    </source>
</evidence>
<accession>A0A1R4ABL5</accession>
<dbReference type="CDD" id="cd01428">
    <property type="entry name" value="ADK"/>
    <property type="match status" value="1"/>
</dbReference>
<keyword evidence="3 6" id="KW-0418">Kinase</keyword>
<keyword evidence="4" id="KW-0067">ATP-binding</keyword>
<dbReference type="SUPFAM" id="SSF52540">
    <property type="entry name" value="P-loop containing nucleoside triphosphate hydrolases"/>
    <property type="match status" value="1"/>
</dbReference>
<dbReference type="AlphaFoldDB" id="A0A1R4ABL5"/>
<proteinExistence type="inferred from homology"/>
<reference evidence="7 8" key="1">
    <citation type="journal article" date="2012" name="Nucleic Acids Res.">
        <title>Sequencing of the smallest Apicomplexan genome from the human pathogen Babesia microti.</title>
        <authorList>
            <person name="Cornillot E."/>
            <person name="Hadj-Kaddour K."/>
            <person name="Dassouli A."/>
            <person name="Noel B."/>
            <person name="Ranwez V."/>
            <person name="Vacherie B."/>
            <person name="Augagneur Y."/>
            <person name="Bres V."/>
            <person name="Duclos A."/>
            <person name="Randazzo S."/>
            <person name="Carcy B."/>
            <person name="Debierre-Grockiego F."/>
            <person name="Delbecq S."/>
            <person name="Moubri-Menage K."/>
            <person name="Shams-Eldin H."/>
            <person name="Usmani-Brown S."/>
            <person name="Bringaud F."/>
            <person name="Wincker P."/>
            <person name="Vivares C.P."/>
            <person name="Schwarz R.T."/>
            <person name="Schetters T.P."/>
            <person name="Krause P.J."/>
            <person name="Gorenflot A."/>
            <person name="Berry V."/>
            <person name="Barbe V."/>
            <person name="Ben Mamoun C."/>
        </authorList>
    </citation>
    <scope>NUCLEOTIDE SEQUENCE [LARGE SCALE GENOMIC DNA]</scope>
    <source>
        <strain evidence="7 8">RI</strain>
    </source>
</reference>
<dbReference type="GO" id="GO:0004550">
    <property type="term" value="F:nucleoside diphosphate kinase activity"/>
    <property type="evidence" value="ECO:0007669"/>
    <property type="project" value="UniProtKB-EC"/>
</dbReference>
<evidence type="ECO:0000256" key="2">
    <source>
        <dbReference type="ARBA" id="ARBA00022741"/>
    </source>
</evidence>
<dbReference type="RefSeq" id="XP_021338574.1">
    <property type="nucleotide sequence ID" value="XM_021482005.1"/>
</dbReference>
<sequence>MPPRIIFFLGLPGVGKGTQSQKICRKYGFIHISAGECLREEVNRPNSIYKEIINSYILNGEIVPCEITVSLLENKMRSHGWDNTFIIDGFPRNNGNIAGWNDKMLDKTDVIGIITLIVDANVIFERIKIRHASLGRTDDNTETLKKRFQVFENETSPIINSFRTLGRCMQVDGNGDIEQVWERVKVAVDTLINNYERSIPQPST</sequence>
<dbReference type="Pfam" id="PF00406">
    <property type="entry name" value="ADK"/>
    <property type="match status" value="1"/>
</dbReference>
<reference evidence="7 8" key="2">
    <citation type="journal article" date="2013" name="PLoS ONE">
        <title>Whole genome mapping and re-organization of the nuclear and mitochondrial genomes of Babesia microti isolates.</title>
        <authorList>
            <person name="Cornillot E."/>
            <person name="Dassouli A."/>
            <person name="Garg A."/>
            <person name="Pachikara N."/>
            <person name="Randazzo S."/>
            <person name="Depoix D."/>
            <person name="Carcy B."/>
            <person name="Delbecq S."/>
            <person name="Frutos R."/>
            <person name="Silva J.C."/>
            <person name="Sutton R."/>
            <person name="Krause P.J."/>
            <person name="Mamoun C.B."/>
        </authorList>
    </citation>
    <scope>NUCLEOTIDE SEQUENCE [LARGE SCALE GENOMIC DNA]</scope>
    <source>
        <strain evidence="7 8">RI</strain>
    </source>
</reference>
<name>A0A1R4ABL5_BABMR</name>
<dbReference type="PANTHER" id="PTHR23359">
    <property type="entry name" value="NUCLEOTIDE KINASE"/>
    <property type="match status" value="1"/>
</dbReference>
<evidence type="ECO:0000256" key="3">
    <source>
        <dbReference type="ARBA" id="ARBA00022777"/>
    </source>
</evidence>
<organism evidence="7 8">
    <name type="scientific">Babesia microti (strain RI)</name>
    <dbReference type="NCBI Taxonomy" id="1133968"/>
    <lineage>
        <taxon>Eukaryota</taxon>
        <taxon>Sar</taxon>
        <taxon>Alveolata</taxon>
        <taxon>Apicomplexa</taxon>
        <taxon>Aconoidasida</taxon>
        <taxon>Piroplasmida</taxon>
        <taxon>Babesiidae</taxon>
        <taxon>Babesia</taxon>
    </lineage>
</organism>
<evidence type="ECO:0000256" key="4">
    <source>
        <dbReference type="ARBA" id="ARBA00022840"/>
    </source>
</evidence>
<dbReference type="VEuPathDB" id="PiroplasmaDB:BMR1_03g02030"/>